<evidence type="ECO:0000313" key="2">
    <source>
        <dbReference type="EMBL" id="SFK53907.1"/>
    </source>
</evidence>
<organism evidence="2 3">
    <name type="scientific">Geodermatophilus ruber</name>
    <dbReference type="NCBI Taxonomy" id="504800"/>
    <lineage>
        <taxon>Bacteria</taxon>
        <taxon>Bacillati</taxon>
        <taxon>Actinomycetota</taxon>
        <taxon>Actinomycetes</taxon>
        <taxon>Geodermatophilales</taxon>
        <taxon>Geodermatophilaceae</taxon>
        <taxon>Geodermatophilus</taxon>
    </lineage>
</organism>
<name>A0A1I4ACT3_9ACTN</name>
<dbReference type="InParanoid" id="A0A1I4ACT3"/>
<dbReference type="Pfam" id="PF07077">
    <property type="entry name" value="DUF1345"/>
    <property type="match status" value="1"/>
</dbReference>
<sequence>MATQTRDRQAARAERILSWRRLLVCLAAGLIAATAVIVAGAPELAVLTGWAVAASCLLTWVWWVSWPLDHRGTKRLAEQEGRTHVTDTVVLVAAVASLAAVVEALVRASSQDVVSIATVVLGIAVVILSWATVNTVFALKYARLYYAGGDGGIEFHQKEPPSYSDFAYMAFTIGMSYAVSETEPQSTAVRKVALGHSLLSYVFGTVLIAVAINLVTNLGQG</sequence>
<dbReference type="STRING" id="504800.SAMN04488085_102167"/>
<keyword evidence="3" id="KW-1185">Reference proteome</keyword>
<feature type="transmembrane region" description="Helical" evidence="1">
    <location>
        <begin position="89"/>
        <end position="108"/>
    </location>
</feature>
<feature type="transmembrane region" description="Helical" evidence="1">
    <location>
        <begin position="198"/>
        <end position="216"/>
    </location>
</feature>
<evidence type="ECO:0000256" key="1">
    <source>
        <dbReference type="SAM" id="Phobius"/>
    </source>
</evidence>
<keyword evidence="1" id="KW-0472">Membrane</keyword>
<dbReference type="Proteomes" id="UP000199152">
    <property type="component" value="Unassembled WGS sequence"/>
</dbReference>
<reference evidence="2 3" key="1">
    <citation type="submission" date="2016-10" db="EMBL/GenBank/DDBJ databases">
        <authorList>
            <person name="de Groot N.N."/>
        </authorList>
    </citation>
    <scope>NUCLEOTIDE SEQUENCE [LARGE SCALE GENOMIC DNA]</scope>
    <source>
        <strain evidence="2 3">DSM 45317</strain>
    </source>
</reference>
<dbReference type="EMBL" id="FOSW01000002">
    <property type="protein sequence ID" value="SFK53907.1"/>
    <property type="molecule type" value="Genomic_DNA"/>
</dbReference>
<proteinExistence type="predicted"/>
<dbReference type="InterPro" id="IPR009781">
    <property type="entry name" value="DUF1345"/>
</dbReference>
<protein>
    <submittedName>
        <fullName evidence="2">Uncharacterized membrane protein</fullName>
    </submittedName>
</protein>
<gene>
    <name evidence="2" type="ORF">SAMN04488085_102167</name>
</gene>
<accession>A0A1I4ACT3</accession>
<keyword evidence="1" id="KW-0812">Transmembrane</keyword>
<evidence type="ECO:0000313" key="3">
    <source>
        <dbReference type="Proteomes" id="UP000199152"/>
    </source>
</evidence>
<dbReference type="AlphaFoldDB" id="A0A1I4ACT3"/>
<feature type="transmembrane region" description="Helical" evidence="1">
    <location>
        <begin position="114"/>
        <end position="139"/>
    </location>
</feature>
<feature type="transmembrane region" description="Helical" evidence="1">
    <location>
        <begin position="47"/>
        <end position="68"/>
    </location>
</feature>
<feature type="transmembrane region" description="Helical" evidence="1">
    <location>
        <begin position="21"/>
        <end position="41"/>
    </location>
</feature>
<dbReference type="RefSeq" id="WP_091321344.1">
    <property type="nucleotide sequence ID" value="NZ_FOSW01000002.1"/>
</dbReference>
<dbReference type="OrthoDB" id="64737at2"/>
<keyword evidence="1" id="KW-1133">Transmembrane helix</keyword>